<dbReference type="Pfam" id="PF13225">
    <property type="entry name" value="D27-like_C"/>
    <property type="match status" value="1"/>
</dbReference>
<organism evidence="2 3">
    <name type="scientific">[Myrmecia] bisecta</name>
    <dbReference type="NCBI Taxonomy" id="41462"/>
    <lineage>
        <taxon>Eukaryota</taxon>
        <taxon>Viridiplantae</taxon>
        <taxon>Chlorophyta</taxon>
        <taxon>core chlorophytes</taxon>
        <taxon>Trebouxiophyceae</taxon>
        <taxon>Trebouxiales</taxon>
        <taxon>Trebouxiaceae</taxon>
        <taxon>Myrmecia</taxon>
    </lineage>
</organism>
<dbReference type="SUPFAM" id="SSF52058">
    <property type="entry name" value="L domain-like"/>
    <property type="match status" value="1"/>
</dbReference>
<evidence type="ECO:0000259" key="1">
    <source>
        <dbReference type="Pfam" id="PF13225"/>
    </source>
</evidence>
<dbReference type="InterPro" id="IPR025114">
    <property type="entry name" value="D27-like_C"/>
</dbReference>
<gene>
    <name evidence="2" type="ORF">WJX72_006622</name>
</gene>
<dbReference type="InterPro" id="IPR038938">
    <property type="entry name" value="D27-like"/>
</dbReference>
<dbReference type="GO" id="GO:0005506">
    <property type="term" value="F:iron ion binding"/>
    <property type="evidence" value="ECO:0007669"/>
    <property type="project" value="InterPro"/>
</dbReference>
<reference evidence="2 3" key="1">
    <citation type="journal article" date="2024" name="Nat. Commun.">
        <title>Phylogenomics reveals the evolutionary origins of lichenization in chlorophyte algae.</title>
        <authorList>
            <person name="Puginier C."/>
            <person name="Libourel C."/>
            <person name="Otte J."/>
            <person name="Skaloud P."/>
            <person name="Haon M."/>
            <person name="Grisel S."/>
            <person name="Petersen M."/>
            <person name="Berrin J.G."/>
            <person name="Delaux P.M."/>
            <person name="Dal Grande F."/>
            <person name="Keller J."/>
        </authorList>
    </citation>
    <scope>NUCLEOTIDE SEQUENCE [LARGE SCALE GENOMIC DNA]</scope>
    <source>
        <strain evidence="2 3">SAG 2043</strain>
    </source>
</reference>
<dbReference type="Proteomes" id="UP001489004">
    <property type="component" value="Unassembled WGS sequence"/>
</dbReference>
<comment type="caution">
    <text evidence="2">The sequence shown here is derived from an EMBL/GenBank/DDBJ whole genome shotgun (WGS) entry which is preliminary data.</text>
</comment>
<dbReference type="EMBL" id="JALJOR010000006">
    <property type="protein sequence ID" value="KAK9815603.1"/>
    <property type="molecule type" value="Genomic_DNA"/>
</dbReference>
<proteinExistence type="predicted"/>
<evidence type="ECO:0000313" key="2">
    <source>
        <dbReference type="EMBL" id="KAK9815603.1"/>
    </source>
</evidence>
<keyword evidence="3" id="KW-1185">Reference proteome</keyword>
<dbReference type="PANTHER" id="PTHR33591">
    <property type="entry name" value="BETA-CAROTENE ISOMERASE D27"/>
    <property type="match status" value="1"/>
</dbReference>
<dbReference type="PANTHER" id="PTHR33591:SF2">
    <property type="entry name" value="BETA-CAROTENE ISOMERASE D27"/>
    <property type="match status" value="1"/>
</dbReference>
<sequence>MALFRRNMVAAIGEDTPVQGYAGIIDLTRKLNSTYRTPRDTQLKTLEILRSLFPAWLLPAFRVMFAKPFPEFSCKLNAWVTALTCQWLMGPSSVNDVELEGGSVAAGQGVKVERCRYLEEAGCASICINSCKVPTQEFFAKDMGIMLTMTPDYEDFSCQFSFGRTPLPEDQDEALNTPCFVQCPSKNRQRKPQSWNSRFRGAFPTLGLSCFKEAPFCLEVEEAAFNHSDWFPACYTALTGLQALTVYYCEDLNMSYNDLAVMPDVLSKMVSLQYINVAHQIPLQIVAPLELLFVLPHLTYLNINKEEDEEEEAFNQLSLFHIGQAEARLLDMGHRLNDLLRW</sequence>
<accession>A0AAW1Q4X8</accession>
<dbReference type="AlphaFoldDB" id="A0AAW1Q4X8"/>
<feature type="domain" description="Beta-carotene isomerase D27-like C-terminal" evidence="1">
    <location>
        <begin position="87"/>
        <end position="170"/>
    </location>
</feature>
<name>A0AAW1Q4X8_9CHLO</name>
<protein>
    <recommendedName>
        <fullName evidence="1">Beta-carotene isomerase D27-like C-terminal domain-containing protein</fullName>
    </recommendedName>
</protein>
<evidence type="ECO:0000313" key="3">
    <source>
        <dbReference type="Proteomes" id="UP001489004"/>
    </source>
</evidence>